<dbReference type="OrthoDB" id="9802640at2"/>
<keyword evidence="4" id="KW-1185">Reference proteome</keyword>
<sequence>MQEMLREVLELQLDFSSENTPAMERRGQLVRNMMPEELRRWRAVTGSAVLPFKGRLNVQGKDGTGRKTFVPWIRVHSPELSPSAQKGWYVVFLFHANGDGVSLCVSHGSTSFNGRDFVPRSDEEVAELMSWARGLLGKQAGLLGFREGVDLGSNFGLSGPYERTTAFSKFYPVEILPGDEQLQKDLEQAVGLLGQLYHAIELGRAPEAVAPDIQEAQLQLEAIASPRRSNSRGGQGFGLSAAQRKVVEDQAMHLAKGWLKANGYDDIQDVSATQSCDFTASRGGVEHVVEVKGTTAGFGTILLTANEVELHRVNNPHNVLIVVHSIDLLEMRTQAAGGIVTAIEGWEVDKAELRPLSYCCNL</sequence>
<reference evidence="3 4" key="1">
    <citation type="submission" date="2016-05" db="EMBL/GenBank/DDBJ databases">
        <title>Compelete Genome Sequence of Bacteriochlorophyll-Synthesizing Bacterium Porphyrobacter neustonensis DSM 9434.</title>
        <authorList>
            <person name="Shi X.-L."/>
            <person name="Wu Y.-H."/>
            <person name="Cheng H."/>
            <person name="Xu L."/>
            <person name="Zhang X.-Q."/>
            <person name="Wang C.-S."/>
            <person name="Xu X.-W."/>
        </authorList>
    </citation>
    <scope>NUCLEOTIDE SEQUENCE [LARGE SCALE GENOMIC DNA]</scope>
    <source>
        <strain evidence="3 4">DSM 9434</strain>
    </source>
</reference>
<dbReference type="InterPro" id="IPR024975">
    <property type="entry name" value="NOV_C"/>
</dbReference>
<evidence type="ECO:0000259" key="2">
    <source>
        <dbReference type="Pfam" id="PF13020"/>
    </source>
</evidence>
<dbReference type="AlphaFoldDB" id="A0A192D4E3"/>
<proteinExistence type="predicted"/>
<evidence type="ECO:0000313" key="3">
    <source>
        <dbReference type="EMBL" id="ANK12762.1"/>
    </source>
</evidence>
<dbReference type="Pfam" id="PF13020">
    <property type="entry name" value="NOV_C"/>
    <property type="match status" value="1"/>
</dbReference>
<evidence type="ECO:0008006" key="5">
    <source>
        <dbReference type="Google" id="ProtNLM"/>
    </source>
</evidence>
<dbReference type="EMBL" id="CP016033">
    <property type="protein sequence ID" value="ANK12762.1"/>
    <property type="molecule type" value="Genomic_DNA"/>
</dbReference>
<feature type="domain" description="Protein NO VEIN C-terminal" evidence="2">
    <location>
        <begin position="248"/>
        <end position="324"/>
    </location>
</feature>
<evidence type="ECO:0000259" key="1">
    <source>
        <dbReference type="Pfam" id="PF12102"/>
    </source>
</evidence>
<dbReference type="Pfam" id="PF12102">
    <property type="entry name" value="MrcB_N"/>
    <property type="match status" value="1"/>
</dbReference>
<dbReference type="RefSeq" id="WP_068350672.1">
    <property type="nucleotide sequence ID" value="NZ_CP016033.1"/>
</dbReference>
<evidence type="ECO:0000313" key="4">
    <source>
        <dbReference type="Proteomes" id="UP000078263"/>
    </source>
</evidence>
<feature type="domain" description="Type IV methyl-directed restriction enzyme EcoKMcrB subunit DNA-binding" evidence="1">
    <location>
        <begin position="22"/>
        <end position="197"/>
    </location>
</feature>
<protein>
    <recommendedName>
        <fullName evidence="5">Protein NO VEIN C-terminal domain-containing protein</fullName>
    </recommendedName>
</protein>
<dbReference type="Proteomes" id="UP000078263">
    <property type="component" value="Chromosome"/>
</dbReference>
<dbReference type="KEGG" id="pns:A9D12_07190"/>
<dbReference type="InterPro" id="IPR021961">
    <property type="entry name" value="McrB_DNA-bd"/>
</dbReference>
<accession>A0A192D4E3</accession>
<organism evidence="3 4">
    <name type="scientific">Erythrobacter neustonensis</name>
    <dbReference type="NCBI Taxonomy" id="1112"/>
    <lineage>
        <taxon>Bacteria</taxon>
        <taxon>Pseudomonadati</taxon>
        <taxon>Pseudomonadota</taxon>
        <taxon>Alphaproteobacteria</taxon>
        <taxon>Sphingomonadales</taxon>
        <taxon>Erythrobacteraceae</taxon>
        <taxon>Erythrobacter/Porphyrobacter group</taxon>
        <taxon>Erythrobacter</taxon>
    </lineage>
</organism>
<name>A0A192D4E3_9SPHN</name>
<dbReference type="Gene3D" id="3.30.920.90">
    <property type="match status" value="1"/>
</dbReference>
<gene>
    <name evidence="3" type="ORF">A9D12_07190</name>
</gene>